<gene>
    <name evidence="3" type="ORF">DMP05_05605</name>
</gene>
<dbReference type="RefSeq" id="WP_123219536.1">
    <property type="nucleotide sequence ID" value="NZ_JACHYQ010000002.1"/>
</dbReference>
<feature type="compositionally biased region" description="Basic and acidic residues" evidence="1">
    <location>
        <begin position="298"/>
        <end position="309"/>
    </location>
</feature>
<dbReference type="EMBL" id="QIBZ01000008">
    <property type="protein sequence ID" value="RNM34842.1"/>
    <property type="molecule type" value="Genomic_DNA"/>
</dbReference>
<feature type="region of interest" description="Disordered" evidence="1">
    <location>
        <begin position="273"/>
        <end position="388"/>
    </location>
</feature>
<dbReference type="OrthoDB" id="3171933at2"/>
<comment type="caution">
    <text evidence="3">The sequence shown here is derived from an EMBL/GenBank/DDBJ whole genome shotgun (WGS) entry which is preliminary data.</text>
</comment>
<evidence type="ECO:0000259" key="2">
    <source>
        <dbReference type="Pfam" id="PF05239"/>
    </source>
</evidence>
<accession>A0A3N0IF11</accession>
<protein>
    <recommendedName>
        <fullName evidence="2">PRC-barrel domain-containing protein</fullName>
    </recommendedName>
</protein>
<evidence type="ECO:0000256" key="1">
    <source>
        <dbReference type="SAM" id="MobiDB-lite"/>
    </source>
</evidence>
<dbReference type="GeneID" id="98662799"/>
<organism evidence="3 4">
    <name type="scientific">Slackia isoflavoniconvertens</name>
    <dbReference type="NCBI Taxonomy" id="572010"/>
    <lineage>
        <taxon>Bacteria</taxon>
        <taxon>Bacillati</taxon>
        <taxon>Actinomycetota</taxon>
        <taxon>Coriobacteriia</taxon>
        <taxon>Eggerthellales</taxon>
        <taxon>Eggerthellaceae</taxon>
        <taxon>Slackia</taxon>
    </lineage>
</organism>
<dbReference type="InterPro" id="IPR011033">
    <property type="entry name" value="PRC_barrel-like_sf"/>
</dbReference>
<sequence>MARKKLVTSHDIRKLRVVGGKKGTKRIGKVKSCVFHPTERRCIGFIVKRPDLLWMFHRKDIFVALGGFDFADGRIRVKPDAPTSGHAVCRAMGLDWDKCVLWEGLPIMTADETAVGFVNNITFDIETGQVEAVEASNGATAKLLLGTLEVPASYIAGFKRGMGADLAVKEDSREAGEEVVFKGAILVSDDVWELSPEGGWAEAAGKFTAKAGARAKETAAAAKEAAVAAKPKVEVATAAAGAAVKEGAEGVGRQVSATKDAFGAFKEEFSKAAAGEETEVGEEVAERESKTKGMFAAFKEEFDKAKAGDEDSEEDVEEEYDEEVDDEGEALVEEADEGEYEEPEDDEYDDEYDDDDDDADEEPSRKDPGIGGMFAAFKSEFDKAAKGE</sequence>
<name>A0A3N0IF11_9ACTN</name>
<evidence type="ECO:0000313" key="4">
    <source>
        <dbReference type="Proteomes" id="UP000271472"/>
    </source>
</evidence>
<feature type="domain" description="PRC-barrel" evidence="2">
    <location>
        <begin position="103"/>
        <end position="140"/>
    </location>
</feature>
<dbReference type="AlphaFoldDB" id="A0A3N0IF11"/>
<keyword evidence="4" id="KW-1185">Reference proteome</keyword>
<proteinExistence type="predicted"/>
<evidence type="ECO:0000313" key="3">
    <source>
        <dbReference type="EMBL" id="RNM34842.1"/>
    </source>
</evidence>
<dbReference type="SUPFAM" id="SSF50346">
    <property type="entry name" value="PRC-barrel domain"/>
    <property type="match status" value="1"/>
</dbReference>
<feature type="compositionally biased region" description="Acidic residues" evidence="1">
    <location>
        <begin position="310"/>
        <end position="361"/>
    </location>
</feature>
<dbReference type="Proteomes" id="UP000271472">
    <property type="component" value="Unassembled WGS sequence"/>
</dbReference>
<dbReference type="InterPro" id="IPR027275">
    <property type="entry name" value="PRC-brl_dom"/>
</dbReference>
<reference evidence="4" key="1">
    <citation type="submission" date="2018-05" db="EMBL/GenBank/DDBJ databases">
        <title>Genome Sequencing of selected type strains of the family Eggerthellaceae.</title>
        <authorList>
            <person name="Danylec N."/>
            <person name="Stoll D.A."/>
            <person name="Doetsch A."/>
            <person name="Huch M."/>
        </authorList>
    </citation>
    <scope>NUCLEOTIDE SEQUENCE [LARGE SCALE GENOMIC DNA]</scope>
    <source>
        <strain evidence="4">DSM 22006</strain>
    </source>
</reference>
<dbReference type="Pfam" id="PF05239">
    <property type="entry name" value="PRC"/>
    <property type="match status" value="1"/>
</dbReference>
<feature type="compositionally biased region" description="Basic and acidic residues" evidence="1">
    <location>
        <begin position="379"/>
        <end position="388"/>
    </location>
</feature>